<organism evidence="1 2">
    <name type="scientific">Penicillium roqueforti (strain FM164)</name>
    <dbReference type="NCBI Taxonomy" id="1365484"/>
    <lineage>
        <taxon>Eukaryota</taxon>
        <taxon>Fungi</taxon>
        <taxon>Dikarya</taxon>
        <taxon>Ascomycota</taxon>
        <taxon>Pezizomycotina</taxon>
        <taxon>Eurotiomycetes</taxon>
        <taxon>Eurotiomycetidae</taxon>
        <taxon>Eurotiales</taxon>
        <taxon>Aspergillaceae</taxon>
        <taxon>Penicillium</taxon>
    </lineage>
</organism>
<evidence type="ECO:0000313" key="2">
    <source>
        <dbReference type="Proteomes" id="UP000030686"/>
    </source>
</evidence>
<dbReference type="Proteomes" id="UP000030686">
    <property type="component" value="Unassembled WGS sequence"/>
</dbReference>
<gene>
    <name evidence="1" type="ORF">PROQFM164_S03g000360</name>
</gene>
<name>W6QC36_PENRF</name>
<dbReference type="AlphaFoldDB" id="W6QC36"/>
<sequence>MLLRQSNKIKRGSVTQFRFNYLCFFSPRALKQVSGQASSRPSSILLDTFPSIQTLE</sequence>
<keyword evidence="2" id="KW-1185">Reference proteome</keyword>
<reference evidence="1" key="1">
    <citation type="journal article" date="2014" name="Nat. Commun.">
        <title>Multiple recent horizontal transfers of a large genomic region in cheese making fungi.</title>
        <authorList>
            <person name="Cheeseman K."/>
            <person name="Ropars J."/>
            <person name="Renault P."/>
            <person name="Dupont J."/>
            <person name="Gouzy J."/>
            <person name="Branca A."/>
            <person name="Abraham A.L."/>
            <person name="Ceppi M."/>
            <person name="Conseiller E."/>
            <person name="Debuchy R."/>
            <person name="Malagnac F."/>
            <person name="Goarin A."/>
            <person name="Silar P."/>
            <person name="Lacoste S."/>
            <person name="Sallet E."/>
            <person name="Bensimon A."/>
            <person name="Giraud T."/>
            <person name="Brygoo Y."/>
        </authorList>
    </citation>
    <scope>NUCLEOTIDE SEQUENCE [LARGE SCALE GENOMIC DNA]</scope>
    <source>
        <strain evidence="1">FM164</strain>
    </source>
</reference>
<dbReference type="EMBL" id="HG792017">
    <property type="protein sequence ID" value="CDM33636.1"/>
    <property type="molecule type" value="Genomic_DNA"/>
</dbReference>
<evidence type="ECO:0000313" key="1">
    <source>
        <dbReference type="EMBL" id="CDM33636.1"/>
    </source>
</evidence>
<proteinExistence type="predicted"/>
<accession>W6QC36</accession>
<protein>
    <submittedName>
        <fullName evidence="1">Genomic scaffold, ProqFM164S03</fullName>
    </submittedName>
</protein>